<dbReference type="RefSeq" id="WP_301869768.1">
    <property type="nucleotide sequence ID" value="NZ_JAUKNN010000031.1"/>
</dbReference>
<proteinExistence type="predicted"/>
<keyword evidence="2" id="KW-1185">Reference proteome</keyword>
<organism evidence="1 2">
    <name type="scientific">Stenotrophomonas indicatrix</name>
    <dbReference type="NCBI Taxonomy" id="2045451"/>
    <lineage>
        <taxon>Bacteria</taxon>
        <taxon>Pseudomonadati</taxon>
        <taxon>Pseudomonadota</taxon>
        <taxon>Gammaproteobacteria</taxon>
        <taxon>Lysobacterales</taxon>
        <taxon>Lysobacteraceae</taxon>
        <taxon>Stenotrophomonas</taxon>
    </lineage>
</organism>
<comment type="caution">
    <text evidence="1">The sequence shown here is derived from an EMBL/GenBank/DDBJ whole genome shotgun (WGS) entry which is preliminary data.</text>
</comment>
<evidence type="ECO:0000313" key="1">
    <source>
        <dbReference type="EMBL" id="MDN8670276.1"/>
    </source>
</evidence>
<reference evidence="1" key="1">
    <citation type="submission" date="2023-07" db="EMBL/GenBank/DDBJ databases">
        <title>Stenotrophomonas isolates from soil.</title>
        <authorList>
            <person name="Sharma V."/>
            <person name="Zur-Pinska J."/>
            <person name="Hay A.G."/>
        </authorList>
    </citation>
    <scope>NUCLEOTIDE SEQUENCE</scope>
    <source>
        <strain evidence="1">C2</strain>
    </source>
</reference>
<name>A0ABT8QFI4_9GAMM</name>
<dbReference type="Proteomes" id="UP001174315">
    <property type="component" value="Unassembled WGS sequence"/>
</dbReference>
<gene>
    <name evidence="1" type="ORF">Q0S36_13110</name>
</gene>
<sequence length="220" mass="23741">MNLDTVSVTGAPGVADGVLSATITDAWFDAERTTHIVEVARRIERLHNKASRRLAILSGELDELLEGHPLEDRLRERLLWPLERDCLELATVAARVRVRLSLFAPAQSREQFDQGMALQLADLQAEGAACTAEAERAEQTAASSVGLPFGYWISEDAFNRLERARSASMLLSSVGEGIGESMALPFDAVAAGVAYVYDDLDAVVSEATLTTRLGGSDATH</sequence>
<dbReference type="EMBL" id="JAUKNN010000031">
    <property type="protein sequence ID" value="MDN8670276.1"/>
    <property type="molecule type" value="Genomic_DNA"/>
</dbReference>
<accession>A0ABT8QFI4</accession>
<protein>
    <submittedName>
        <fullName evidence="1">Uncharacterized protein</fullName>
    </submittedName>
</protein>
<evidence type="ECO:0000313" key="2">
    <source>
        <dbReference type="Proteomes" id="UP001174315"/>
    </source>
</evidence>